<dbReference type="AlphaFoldDB" id="A0A1S0U306"/>
<name>A0A1S0U306_LOALO</name>
<evidence type="ECO:0000313" key="1">
    <source>
        <dbReference type="EMBL" id="EFO24448.1"/>
    </source>
</evidence>
<protein>
    <submittedName>
        <fullName evidence="1">Uncharacterized protein</fullName>
    </submittedName>
</protein>
<reference evidence="1" key="1">
    <citation type="submission" date="2012-04" db="EMBL/GenBank/DDBJ databases">
        <title>The Genome Sequence of Loa loa.</title>
        <authorList>
            <consortium name="The Broad Institute Genome Sequencing Platform"/>
            <consortium name="Broad Institute Genome Sequencing Center for Infectious Disease"/>
            <person name="Nutman T.B."/>
            <person name="Fink D.L."/>
            <person name="Russ C."/>
            <person name="Young S."/>
            <person name="Zeng Q."/>
            <person name="Gargeya S."/>
            <person name="Alvarado L."/>
            <person name="Berlin A."/>
            <person name="Chapman S.B."/>
            <person name="Chen Z."/>
            <person name="Freedman E."/>
            <person name="Gellesch M."/>
            <person name="Goldberg J."/>
            <person name="Griggs A."/>
            <person name="Gujja S."/>
            <person name="Heilman E.R."/>
            <person name="Heiman D."/>
            <person name="Howarth C."/>
            <person name="Mehta T."/>
            <person name="Neiman D."/>
            <person name="Pearson M."/>
            <person name="Roberts A."/>
            <person name="Saif S."/>
            <person name="Shea T."/>
            <person name="Shenoy N."/>
            <person name="Sisk P."/>
            <person name="Stolte C."/>
            <person name="Sykes S."/>
            <person name="White J."/>
            <person name="Yandava C."/>
            <person name="Haas B."/>
            <person name="Henn M.R."/>
            <person name="Nusbaum C."/>
            <person name="Birren B."/>
        </authorList>
    </citation>
    <scope>NUCLEOTIDE SEQUENCE [LARGE SCALE GENOMIC DNA]</scope>
</reference>
<dbReference type="GeneID" id="9941436"/>
<proteinExistence type="predicted"/>
<dbReference type="KEGG" id="loa:LOAG_04033"/>
<sequence>MCRIVDEQLWRKIVMTILKPEIYEMSTTMTSSSSQRILEIYPELRNIFQISRERVDINDYNCIANIIPCRSHAGQVTPMHISDRFARFHNRWVTYVPKNNIEQETFETEIFSVRQCILTVIYDIQSNCHFYNSTEWRSGDMIWIQGKEIFTIDSKKHVCNGNGMK</sequence>
<accession>A0A1S0U306</accession>
<gene>
    <name evidence="1" type="ORF">LOAG_04033</name>
</gene>
<dbReference type="EMBL" id="JH712087">
    <property type="protein sequence ID" value="EFO24448.1"/>
    <property type="molecule type" value="Genomic_DNA"/>
</dbReference>
<organism evidence="1">
    <name type="scientific">Loa loa</name>
    <name type="common">Eye worm</name>
    <name type="synonym">Filaria loa</name>
    <dbReference type="NCBI Taxonomy" id="7209"/>
    <lineage>
        <taxon>Eukaryota</taxon>
        <taxon>Metazoa</taxon>
        <taxon>Ecdysozoa</taxon>
        <taxon>Nematoda</taxon>
        <taxon>Chromadorea</taxon>
        <taxon>Rhabditida</taxon>
        <taxon>Spirurina</taxon>
        <taxon>Spiruromorpha</taxon>
        <taxon>Filarioidea</taxon>
        <taxon>Onchocercidae</taxon>
        <taxon>Loa</taxon>
    </lineage>
</organism>
<dbReference type="RefSeq" id="XP_003139618.1">
    <property type="nucleotide sequence ID" value="XM_003139570.1"/>
</dbReference>
<dbReference type="CTD" id="9941436"/>
<dbReference type="InParanoid" id="A0A1S0U306"/>